<organism evidence="2 3">
    <name type="scientific">Atta colombica</name>
    <dbReference type="NCBI Taxonomy" id="520822"/>
    <lineage>
        <taxon>Eukaryota</taxon>
        <taxon>Metazoa</taxon>
        <taxon>Ecdysozoa</taxon>
        <taxon>Arthropoda</taxon>
        <taxon>Hexapoda</taxon>
        <taxon>Insecta</taxon>
        <taxon>Pterygota</taxon>
        <taxon>Neoptera</taxon>
        <taxon>Endopterygota</taxon>
        <taxon>Hymenoptera</taxon>
        <taxon>Apocrita</taxon>
        <taxon>Aculeata</taxon>
        <taxon>Formicoidea</taxon>
        <taxon>Formicidae</taxon>
        <taxon>Myrmicinae</taxon>
        <taxon>Atta</taxon>
    </lineage>
</organism>
<gene>
    <name evidence="2" type="ORF">ALC53_01622</name>
</gene>
<proteinExistence type="predicted"/>
<dbReference type="EMBL" id="KQ976408">
    <property type="protein sequence ID" value="KYM91210.1"/>
    <property type="molecule type" value="Genomic_DNA"/>
</dbReference>
<protein>
    <submittedName>
        <fullName evidence="2">Uncharacterized protein</fullName>
    </submittedName>
</protein>
<reference evidence="2 3" key="1">
    <citation type="submission" date="2015-09" db="EMBL/GenBank/DDBJ databases">
        <title>Atta colombica WGS genome.</title>
        <authorList>
            <person name="Nygaard S."/>
            <person name="Hu H."/>
            <person name="Boomsma J."/>
            <person name="Zhang G."/>
        </authorList>
    </citation>
    <scope>NUCLEOTIDE SEQUENCE [LARGE SCALE GENOMIC DNA]</scope>
    <source>
        <strain evidence="2">Treedump-2</strain>
        <tissue evidence="2">Whole body</tissue>
    </source>
</reference>
<evidence type="ECO:0000313" key="3">
    <source>
        <dbReference type="Proteomes" id="UP000078540"/>
    </source>
</evidence>
<feature type="compositionally biased region" description="Polar residues" evidence="1">
    <location>
        <begin position="108"/>
        <end position="122"/>
    </location>
</feature>
<dbReference type="AlphaFoldDB" id="A0A195BV51"/>
<accession>A0A195BV51</accession>
<dbReference type="Proteomes" id="UP000078540">
    <property type="component" value="Unassembled WGS sequence"/>
</dbReference>
<evidence type="ECO:0000313" key="2">
    <source>
        <dbReference type="EMBL" id="KYM91210.1"/>
    </source>
</evidence>
<name>A0A195BV51_9HYME</name>
<feature type="region of interest" description="Disordered" evidence="1">
    <location>
        <begin position="71"/>
        <end position="128"/>
    </location>
</feature>
<evidence type="ECO:0000256" key="1">
    <source>
        <dbReference type="SAM" id="MobiDB-lite"/>
    </source>
</evidence>
<keyword evidence="3" id="KW-1185">Reference proteome</keyword>
<sequence>MVWDKLTGIEFTLATVNPSGAQFLGHGEADLAINVFRANKRKAAWINETERRRHRHPVAKRTPMKMLQSLNALAGKISPGSPTDSNANKVHMHNNNNNNNNVHHHPYSKQQTQPSPSHSANGDQKENT</sequence>
<feature type="compositionally biased region" description="Low complexity" evidence="1">
    <location>
        <begin position="86"/>
        <end position="101"/>
    </location>
</feature>